<gene>
    <name evidence="5" type="ORF">FKR84_06355</name>
</gene>
<organism evidence="5 6">
    <name type="scientific">Haloflavibacter putidus</name>
    <dbReference type="NCBI Taxonomy" id="2576776"/>
    <lineage>
        <taxon>Bacteria</taxon>
        <taxon>Pseudomonadati</taxon>
        <taxon>Bacteroidota</taxon>
        <taxon>Flavobacteriia</taxon>
        <taxon>Flavobacteriales</taxon>
        <taxon>Flavobacteriaceae</taxon>
        <taxon>Haloflavibacter</taxon>
    </lineage>
</organism>
<dbReference type="Pfam" id="PF01152">
    <property type="entry name" value="Bac_globin"/>
    <property type="match status" value="1"/>
</dbReference>
<protein>
    <submittedName>
        <fullName evidence="5">Group III truncated hemoglobin</fullName>
    </submittedName>
</protein>
<dbReference type="InterPro" id="IPR009050">
    <property type="entry name" value="Globin-like_sf"/>
</dbReference>
<reference evidence="5 6" key="1">
    <citation type="submission" date="2019-06" db="EMBL/GenBank/DDBJ databases">
        <title>Flavibacter putida gen. nov., sp. nov., a novel marine bacterium of the family Flavobacteriaceae isolated from coastal seawater.</title>
        <authorList>
            <person name="Feng X."/>
        </authorList>
    </citation>
    <scope>NUCLEOTIDE SEQUENCE [LARGE SCALE GENOMIC DNA]</scope>
    <source>
        <strain evidence="5 6">PLHSN227</strain>
    </source>
</reference>
<evidence type="ECO:0000256" key="1">
    <source>
        <dbReference type="ARBA" id="ARBA00022448"/>
    </source>
</evidence>
<dbReference type="InterPro" id="IPR012292">
    <property type="entry name" value="Globin/Proto"/>
</dbReference>
<proteinExistence type="predicted"/>
<dbReference type="CDD" id="cd08916">
    <property type="entry name" value="TrHb3_P"/>
    <property type="match status" value="1"/>
</dbReference>
<comment type="caution">
    <text evidence="5">The sequence shown here is derived from an EMBL/GenBank/DDBJ whole genome shotgun (WGS) entry which is preliminary data.</text>
</comment>
<evidence type="ECO:0000313" key="5">
    <source>
        <dbReference type="EMBL" id="TQD39016.1"/>
    </source>
</evidence>
<dbReference type="GO" id="GO:0019825">
    <property type="term" value="F:oxygen binding"/>
    <property type="evidence" value="ECO:0007669"/>
    <property type="project" value="InterPro"/>
</dbReference>
<dbReference type="GO" id="GO:0020037">
    <property type="term" value="F:heme binding"/>
    <property type="evidence" value="ECO:0007669"/>
    <property type="project" value="InterPro"/>
</dbReference>
<evidence type="ECO:0000313" key="6">
    <source>
        <dbReference type="Proteomes" id="UP000317169"/>
    </source>
</evidence>
<dbReference type="RefSeq" id="WP_141421464.1">
    <property type="nucleotide sequence ID" value="NZ_VIAR01000005.1"/>
</dbReference>
<dbReference type="Gene3D" id="1.10.490.10">
    <property type="entry name" value="Globins"/>
    <property type="match status" value="1"/>
</dbReference>
<dbReference type="EMBL" id="VIAR01000005">
    <property type="protein sequence ID" value="TQD39016.1"/>
    <property type="molecule type" value="Genomic_DNA"/>
</dbReference>
<dbReference type="GO" id="GO:0046872">
    <property type="term" value="F:metal ion binding"/>
    <property type="evidence" value="ECO:0007669"/>
    <property type="project" value="UniProtKB-KW"/>
</dbReference>
<keyword evidence="4" id="KW-0408">Iron</keyword>
<keyword evidence="6" id="KW-1185">Reference proteome</keyword>
<name>A0A507ZMR7_9FLAO</name>
<evidence type="ECO:0000256" key="2">
    <source>
        <dbReference type="ARBA" id="ARBA00022617"/>
    </source>
</evidence>
<keyword evidence="1" id="KW-0813">Transport</keyword>
<dbReference type="OrthoDB" id="25954at2"/>
<dbReference type="InterPro" id="IPR001486">
    <property type="entry name" value="Hemoglobin_trunc"/>
</dbReference>
<dbReference type="AlphaFoldDB" id="A0A507ZMR7"/>
<accession>A0A507ZMR7</accession>
<keyword evidence="3" id="KW-0479">Metal-binding</keyword>
<sequence>MENKKPIENIRDIQLLVDTFYAKVREDSLLGPIFEDVIKDNWDVHLAKMYSFWQTVLLKERTYRGAPFVPHAKLPIAKQHFDAWLKLFHATLAENFVGKAAEEAKWRSEQMALMFQNKLNYDRDRQSSALM</sequence>
<keyword evidence="2" id="KW-0349">Heme</keyword>
<evidence type="ECO:0000256" key="3">
    <source>
        <dbReference type="ARBA" id="ARBA00022723"/>
    </source>
</evidence>
<dbReference type="SUPFAM" id="SSF46458">
    <property type="entry name" value="Globin-like"/>
    <property type="match status" value="1"/>
</dbReference>
<evidence type="ECO:0000256" key="4">
    <source>
        <dbReference type="ARBA" id="ARBA00023004"/>
    </source>
</evidence>
<dbReference type="Proteomes" id="UP000317169">
    <property type="component" value="Unassembled WGS sequence"/>
</dbReference>